<keyword evidence="3" id="KW-0378">Hydrolase</keyword>
<feature type="domain" description="CAAX prenyl protease 2/Lysostaphin resistance protein A-like" evidence="2">
    <location>
        <begin position="2"/>
        <end position="80"/>
    </location>
</feature>
<evidence type="ECO:0000259" key="2">
    <source>
        <dbReference type="Pfam" id="PF02517"/>
    </source>
</evidence>
<keyword evidence="1" id="KW-0812">Transmembrane</keyword>
<dbReference type="PANTHER" id="PTHR39430">
    <property type="entry name" value="MEMBRANE-ASSOCIATED PROTEASE-RELATED"/>
    <property type="match status" value="1"/>
</dbReference>
<reference evidence="3 4" key="1">
    <citation type="submission" date="2021-02" db="EMBL/GenBank/DDBJ databases">
        <title>Draft genome and description of Leucobacter sp nov strain Marseille-Q4368.</title>
        <authorList>
            <person name="Boxberger M."/>
            <person name="La Scola B."/>
        </authorList>
    </citation>
    <scope>NUCLEOTIDE SEQUENCE [LARGE SCALE GENOMIC DNA]</scope>
    <source>
        <strain evidence="3 4">Marseille-Q4368</strain>
    </source>
</reference>
<keyword evidence="3" id="KW-0645">Protease</keyword>
<proteinExistence type="predicted"/>
<gene>
    <name evidence="3" type="ORF">JSQ98_02150</name>
</gene>
<keyword evidence="3" id="KW-0482">Metalloprotease</keyword>
<organism evidence="3 4">
    <name type="scientific">Leucobacter manosquensis</name>
    <dbReference type="NCBI Taxonomy" id="2810611"/>
    <lineage>
        <taxon>Bacteria</taxon>
        <taxon>Bacillati</taxon>
        <taxon>Actinomycetota</taxon>
        <taxon>Actinomycetes</taxon>
        <taxon>Micrococcales</taxon>
        <taxon>Microbacteriaceae</taxon>
        <taxon>Leucobacter</taxon>
    </lineage>
</organism>
<evidence type="ECO:0000313" key="4">
    <source>
        <dbReference type="Proteomes" id="UP000811492"/>
    </source>
</evidence>
<keyword evidence="1" id="KW-1133">Transmembrane helix</keyword>
<keyword evidence="4" id="KW-1185">Reference proteome</keyword>
<accession>A0ABS5M1D7</accession>
<dbReference type="InterPro" id="IPR003675">
    <property type="entry name" value="Rce1/LyrA-like_dom"/>
</dbReference>
<dbReference type="GO" id="GO:0008237">
    <property type="term" value="F:metallopeptidase activity"/>
    <property type="evidence" value="ECO:0007669"/>
    <property type="project" value="UniProtKB-KW"/>
</dbReference>
<name>A0ABS5M1D7_9MICO</name>
<keyword evidence="1" id="KW-0472">Membrane</keyword>
<protein>
    <submittedName>
        <fullName evidence="3">CPBP family intramembrane metalloprotease</fullName>
    </submittedName>
</protein>
<feature type="transmembrane region" description="Helical" evidence="1">
    <location>
        <begin position="43"/>
        <end position="62"/>
    </location>
</feature>
<sequence>MLEEVIFRGVLIGKLARRTPTWVALIVSSALFGALHLRSIAEWPLLLNYGLVGLLLGALYLLSQRNILVPISVHVAWNTMGFVSS</sequence>
<dbReference type="PANTHER" id="PTHR39430:SF1">
    <property type="entry name" value="PROTEASE"/>
    <property type="match status" value="1"/>
</dbReference>
<comment type="caution">
    <text evidence="3">The sequence shown here is derived from an EMBL/GenBank/DDBJ whole genome shotgun (WGS) entry which is preliminary data.</text>
</comment>
<evidence type="ECO:0000256" key="1">
    <source>
        <dbReference type="SAM" id="Phobius"/>
    </source>
</evidence>
<evidence type="ECO:0000313" key="3">
    <source>
        <dbReference type="EMBL" id="MBS3181009.1"/>
    </source>
</evidence>
<dbReference type="Pfam" id="PF02517">
    <property type="entry name" value="Rce1-like"/>
    <property type="match status" value="1"/>
</dbReference>
<dbReference type="Proteomes" id="UP000811492">
    <property type="component" value="Unassembled WGS sequence"/>
</dbReference>
<feature type="transmembrane region" description="Helical" evidence="1">
    <location>
        <begin position="21"/>
        <end position="37"/>
    </location>
</feature>
<dbReference type="EMBL" id="JAFEVO010000001">
    <property type="protein sequence ID" value="MBS3181009.1"/>
    <property type="molecule type" value="Genomic_DNA"/>
</dbReference>